<dbReference type="OrthoDB" id="4186266at2"/>
<gene>
    <name evidence="1" type="ORF">EKG83_28830</name>
</gene>
<dbReference type="EMBL" id="CP034550">
    <property type="protein sequence ID" value="QFZ20862.1"/>
    <property type="molecule type" value="Genomic_DNA"/>
</dbReference>
<accession>A0A5Q0H551</accession>
<dbReference type="KEGG" id="ssyi:EKG83_28830"/>
<dbReference type="AlphaFoldDB" id="A0A5Q0H551"/>
<evidence type="ECO:0000313" key="2">
    <source>
        <dbReference type="Proteomes" id="UP000325787"/>
    </source>
</evidence>
<evidence type="ECO:0000313" key="1">
    <source>
        <dbReference type="EMBL" id="QFZ20862.1"/>
    </source>
</evidence>
<name>A0A5Q0H551_SACSY</name>
<dbReference type="Proteomes" id="UP000325787">
    <property type="component" value="Chromosome"/>
</dbReference>
<organism evidence="1 2">
    <name type="scientific">Saccharothrix syringae</name>
    <name type="common">Nocardiopsis syringae</name>
    <dbReference type="NCBI Taxonomy" id="103733"/>
    <lineage>
        <taxon>Bacteria</taxon>
        <taxon>Bacillati</taxon>
        <taxon>Actinomycetota</taxon>
        <taxon>Actinomycetes</taxon>
        <taxon>Pseudonocardiales</taxon>
        <taxon>Pseudonocardiaceae</taxon>
        <taxon>Saccharothrix</taxon>
    </lineage>
</organism>
<sequence length="104" mass="11648">MNHATVVLRLRGPHADEASLESAAVEATWATATPEDSIEHVHAQVMRDRLYVTLHRVGRDREETRAIARELCRRTIATSPFLSRVVHGEIKTIVLPLKSFGIDP</sequence>
<keyword evidence="2" id="KW-1185">Reference proteome</keyword>
<reference evidence="2" key="1">
    <citation type="journal article" date="2021" name="Curr. Microbiol.">
        <title>Complete genome of nocamycin-producing strain Saccharothrix syringae NRRL B-16468 reveals the biosynthetic potential for secondary metabolites.</title>
        <authorList>
            <person name="Mo X."/>
            <person name="Yang S."/>
        </authorList>
    </citation>
    <scope>NUCLEOTIDE SEQUENCE [LARGE SCALE GENOMIC DNA]</scope>
    <source>
        <strain evidence="2">ATCC 51364 / DSM 43886 / JCM 6844 / KCTC 9398 / NBRC 14523 / NRRL B-16468 / INA 2240</strain>
    </source>
</reference>
<proteinExistence type="predicted"/>
<protein>
    <submittedName>
        <fullName evidence="1">Uncharacterized protein</fullName>
    </submittedName>
</protein>
<dbReference type="RefSeq" id="WP_033433827.1">
    <property type="nucleotide sequence ID" value="NZ_CP034550.1"/>
</dbReference>